<dbReference type="PANTHER" id="PTHR30093">
    <property type="entry name" value="GENERAL SECRETION PATHWAY PROTEIN G"/>
    <property type="match status" value="1"/>
</dbReference>
<dbReference type="RefSeq" id="WP_185676834.1">
    <property type="nucleotide sequence ID" value="NZ_JACHVB010000058.1"/>
</dbReference>
<evidence type="ECO:0000256" key="1">
    <source>
        <dbReference type="SAM" id="Phobius"/>
    </source>
</evidence>
<gene>
    <name evidence="2" type="ORF">H5P28_16700</name>
</gene>
<dbReference type="SUPFAM" id="SSF54523">
    <property type="entry name" value="Pili subunits"/>
    <property type="match status" value="1"/>
</dbReference>
<keyword evidence="1" id="KW-0472">Membrane</keyword>
<dbReference type="InterPro" id="IPR045584">
    <property type="entry name" value="Pilin-like"/>
</dbReference>
<feature type="transmembrane region" description="Helical" evidence="1">
    <location>
        <begin position="12"/>
        <end position="37"/>
    </location>
</feature>
<reference evidence="2 3" key="1">
    <citation type="submission" date="2020-07" db="EMBL/GenBank/DDBJ databases">
        <authorList>
            <person name="Feng X."/>
        </authorList>
    </citation>
    <scope>NUCLEOTIDE SEQUENCE [LARGE SCALE GENOMIC DNA]</scope>
    <source>
        <strain evidence="2 3">JCM31066</strain>
    </source>
</reference>
<keyword evidence="1" id="KW-1133">Transmembrane helix</keyword>
<evidence type="ECO:0000313" key="2">
    <source>
        <dbReference type="EMBL" id="MBC2595906.1"/>
    </source>
</evidence>
<dbReference type="Proteomes" id="UP000546464">
    <property type="component" value="Unassembled WGS sequence"/>
</dbReference>
<dbReference type="EMBL" id="JACHVB010000058">
    <property type="protein sequence ID" value="MBC2595906.1"/>
    <property type="molecule type" value="Genomic_DNA"/>
</dbReference>
<protein>
    <submittedName>
        <fullName evidence="2">Type II secretion system protein</fullName>
    </submittedName>
</protein>
<dbReference type="AlphaFoldDB" id="A0A842HK30"/>
<organism evidence="2 3">
    <name type="scientific">Ruficoccus amylovorans</name>
    <dbReference type="NCBI Taxonomy" id="1804625"/>
    <lineage>
        <taxon>Bacteria</taxon>
        <taxon>Pseudomonadati</taxon>
        <taxon>Verrucomicrobiota</taxon>
        <taxon>Opitutia</taxon>
        <taxon>Puniceicoccales</taxon>
        <taxon>Cerasicoccaceae</taxon>
        <taxon>Ruficoccus</taxon>
    </lineage>
</organism>
<sequence>MRKTHTRCGAGRAFGLVELLVSIAVISVLAALLITAVSRVRMSAQITESTANMRQCFTYSMLYAQENKGVYPAAYSITTAVNTTWLNVLWAYAYPDIDFPGYGRDMEGSIFYTPLIEEGAAARTFGTNTHLSYQYREGLYNLLDDPGNIAYLGDVKTSSGLTTAQINPRNNGQVGLVFLDGHLELREAGDIPSDPADYFWRATRP</sequence>
<dbReference type="NCBIfam" id="TIGR02532">
    <property type="entry name" value="IV_pilin_GFxxxE"/>
    <property type="match status" value="1"/>
</dbReference>
<dbReference type="InterPro" id="IPR012902">
    <property type="entry name" value="N_methyl_site"/>
</dbReference>
<proteinExistence type="predicted"/>
<name>A0A842HK30_9BACT</name>
<comment type="caution">
    <text evidence="2">The sequence shown here is derived from an EMBL/GenBank/DDBJ whole genome shotgun (WGS) entry which is preliminary data.</text>
</comment>
<keyword evidence="1" id="KW-0812">Transmembrane</keyword>
<accession>A0A842HK30</accession>
<evidence type="ECO:0000313" key="3">
    <source>
        <dbReference type="Proteomes" id="UP000546464"/>
    </source>
</evidence>
<keyword evidence="3" id="KW-1185">Reference proteome</keyword>
<dbReference type="Gene3D" id="3.30.700.10">
    <property type="entry name" value="Glycoprotein, Type 4 Pilin"/>
    <property type="match status" value="1"/>
</dbReference>